<dbReference type="OrthoDB" id="5396104at2759"/>
<evidence type="ECO:0000313" key="2">
    <source>
        <dbReference type="EMBL" id="KAI1855746.1"/>
    </source>
</evidence>
<dbReference type="EMBL" id="JAFIMR010000050">
    <property type="protein sequence ID" value="KAI1855746.1"/>
    <property type="molecule type" value="Genomic_DNA"/>
</dbReference>
<proteinExistence type="predicted"/>
<name>A0A9P9WB38_9PEZI</name>
<accession>A0A9P9WB38</accession>
<evidence type="ECO:0000256" key="1">
    <source>
        <dbReference type="SAM" id="MobiDB-lite"/>
    </source>
</evidence>
<gene>
    <name evidence="2" type="ORF">JX265_012191</name>
</gene>
<dbReference type="Proteomes" id="UP000829685">
    <property type="component" value="Unassembled WGS sequence"/>
</dbReference>
<comment type="caution">
    <text evidence="2">The sequence shown here is derived from an EMBL/GenBank/DDBJ whole genome shotgun (WGS) entry which is preliminary data.</text>
</comment>
<dbReference type="AlphaFoldDB" id="A0A9P9WB38"/>
<sequence>MKKYRKRRFNGYGVPITCTTSFDFVGWEAWGNWRRSATGTLITDHGRDLKLLDGTYDDCLHCDYPSQCRQRMSQLQIHTRRGLYRIEEYQFASDGGKRSSNSPSMALSRDDNLVMNEPTKLDCPPNSIGKPRSPAVDASNMSEEQLFGYLEEDDDMMPLEYRPTTNGLRVRNHCEQDWEDSSSESGSDDDEVLVDSNGNFLQSHNKTSADEGSLASLIKANNAWLRGDQSFHF</sequence>
<reference evidence="2" key="1">
    <citation type="submission" date="2021-03" db="EMBL/GenBank/DDBJ databases">
        <title>Revisited historic fungal species revealed as producer of novel bioactive compounds through whole genome sequencing and comparative genomics.</title>
        <authorList>
            <person name="Vignolle G.A."/>
            <person name="Hochenegger N."/>
            <person name="Mach R.L."/>
            <person name="Mach-Aigner A.R."/>
            <person name="Javad Rahimi M."/>
            <person name="Salim K.A."/>
            <person name="Chan C.M."/>
            <person name="Lim L.B.L."/>
            <person name="Cai F."/>
            <person name="Druzhinina I.S."/>
            <person name="U'Ren J.M."/>
            <person name="Derntl C."/>
        </authorList>
    </citation>
    <scope>NUCLEOTIDE SEQUENCE</scope>
    <source>
        <strain evidence="2">TUCIM 5799</strain>
    </source>
</reference>
<evidence type="ECO:0000313" key="3">
    <source>
        <dbReference type="Proteomes" id="UP000829685"/>
    </source>
</evidence>
<keyword evidence="3" id="KW-1185">Reference proteome</keyword>
<organism evidence="2 3">
    <name type="scientific">Neoarthrinium moseri</name>
    <dbReference type="NCBI Taxonomy" id="1658444"/>
    <lineage>
        <taxon>Eukaryota</taxon>
        <taxon>Fungi</taxon>
        <taxon>Dikarya</taxon>
        <taxon>Ascomycota</taxon>
        <taxon>Pezizomycotina</taxon>
        <taxon>Sordariomycetes</taxon>
        <taxon>Xylariomycetidae</taxon>
        <taxon>Amphisphaeriales</taxon>
        <taxon>Apiosporaceae</taxon>
        <taxon>Neoarthrinium</taxon>
    </lineage>
</organism>
<protein>
    <submittedName>
        <fullName evidence="2">Uncharacterized protein</fullName>
    </submittedName>
</protein>
<feature type="region of interest" description="Disordered" evidence="1">
    <location>
        <begin position="117"/>
        <end position="139"/>
    </location>
</feature>